<dbReference type="Proteomes" id="UP000694392">
    <property type="component" value="Unplaced"/>
</dbReference>
<evidence type="ECO:0000256" key="7">
    <source>
        <dbReference type="ARBA" id="ARBA00023015"/>
    </source>
</evidence>
<dbReference type="GeneTree" id="ENSGT00940000157046"/>
<evidence type="ECO:0000256" key="5">
    <source>
        <dbReference type="ARBA" id="ARBA00022771"/>
    </source>
</evidence>
<dbReference type="Pfam" id="PF12874">
    <property type="entry name" value="zf-met"/>
    <property type="match status" value="1"/>
</dbReference>
<feature type="domain" description="C2H2-type" evidence="12">
    <location>
        <begin position="243"/>
        <end position="270"/>
    </location>
</feature>
<dbReference type="GO" id="GO:0008270">
    <property type="term" value="F:zinc ion binding"/>
    <property type="evidence" value="ECO:0007669"/>
    <property type="project" value="UniProtKB-KW"/>
</dbReference>
<evidence type="ECO:0000256" key="4">
    <source>
        <dbReference type="ARBA" id="ARBA00022737"/>
    </source>
</evidence>
<dbReference type="Gene3D" id="3.30.160.60">
    <property type="entry name" value="Classic Zinc Finger"/>
    <property type="match status" value="5"/>
</dbReference>
<feature type="region of interest" description="Disordered" evidence="11">
    <location>
        <begin position="1"/>
        <end position="98"/>
    </location>
</feature>
<feature type="compositionally biased region" description="Low complexity" evidence="11">
    <location>
        <begin position="1"/>
        <end position="11"/>
    </location>
</feature>
<evidence type="ECO:0000256" key="11">
    <source>
        <dbReference type="SAM" id="MobiDB-lite"/>
    </source>
</evidence>
<dbReference type="Ensembl" id="ENSSPUT00000022131.1">
    <property type="protein sequence ID" value="ENSSPUP00000020766.1"/>
    <property type="gene ID" value="ENSSPUG00000015952.1"/>
</dbReference>
<keyword evidence="8" id="KW-0804">Transcription</keyword>
<dbReference type="PROSITE" id="PS00028">
    <property type="entry name" value="ZINC_FINGER_C2H2_1"/>
    <property type="match status" value="5"/>
</dbReference>
<feature type="domain" description="C2H2-type" evidence="12">
    <location>
        <begin position="187"/>
        <end position="214"/>
    </location>
</feature>
<dbReference type="AlphaFoldDB" id="A0A8D0HL44"/>
<dbReference type="PANTHER" id="PTHR14196:SF12">
    <property type="entry name" value="ZINC FINGER PROTEIN 208-LIKE"/>
    <property type="match status" value="1"/>
</dbReference>
<reference evidence="13" key="1">
    <citation type="submission" date="2025-08" db="UniProtKB">
        <authorList>
            <consortium name="Ensembl"/>
        </authorList>
    </citation>
    <scope>IDENTIFICATION</scope>
</reference>
<dbReference type="Pfam" id="PF00096">
    <property type="entry name" value="zf-C2H2"/>
    <property type="match status" value="4"/>
</dbReference>
<dbReference type="PANTHER" id="PTHR14196">
    <property type="entry name" value="ODD-SKIPPED - RELATED"/>
    <property type="match status" value="1"/>
</dbReference>
<keyword evidence="9" id="KW-0539">Nucleus</keyword>
<feature type="domain" description="C2H2-type" evidence="12">
    <location>
        <begin position="271"/>
        <end position="298"/>
    </location>
</feature>
<dbReference type="SMART" id="SM00355">
    <property type="entry name" value="ZnF_C2H2"/>
    <property type="match status" value="5"/>
</dbReference>
<feature type="domain" description="C2H2-type" evidence="12">
    <location>
        <begin position="299"/>
        <end position="326"/>
    </location>
</feature>
<dbReference type="GO" id="GO:0005634">
    <property type="term" value="C:nucleus"/>
    <property type="evidence" value="ECO:0007669"/>
    <property type="project" value="UniProtKB-SubCell"/>
</dbReference>
<feature type="region of interest" description="Disordered" evidence="11">
    <location>
        <begin position="145"/>
        <end position="170"/>
    </location>
</feature>
<comment type="subcellular location">
    <subcellularLocation>
        <location evidence="1">Nucleus</location>
    </subcellularLocation>
</comment>
<name>A0A8D0HL44_SPHPU</name>
<evidence type="ECO:0000313" key="13">
    <source>
        <dbReference type="Ensembl" id="ENSSPUP00000020766.1"/>
    </source>
</evidence>
<sequence>MANSPASEASKPPSPLRNAPEGEEGAASLSSEEEMGVACGSPDSPAPSRGLAASPQDTGEVEVKVEGAGAAQPCQVSRRKRRLCRKPKAGDEPGPSWRGWRLQLLQDLCRTKGDPAEGELGSSPPQPPDDVVQLIDEHGVYSTAKLVPGSGAEGSPLPPQQQQLLPRESEEGEEFEIREVIVDEKPFQCTVCAKAFKRAWELFSHEVVHNEERPFRCQLCQASFKRHSDYKSHALVHTEERPHRCEVCGKRFKRASNLAEHRRIHSGERPHRCGACAKRFKTPYELQRHALTHCAERPFSCPACGKGFAAAGALLLHQRQHCDDKPHICGVCG</sequence>
<dbReference type="FunFam" id="3.30.160.60:FF:000100">
    <property type="entry name" value="Zinc finger 45-like"/>
    <property type="match status" value="1"/>
</dbReference>
<dbReference type="PROSITE" id="PS50157">
    <property type="entry name" value="ZINC_FINGER_C2H2_2"/>
    <property type="match status" value="5"/>
</dbReference>
<dbReference type="InterPro" id="IPR036236">
    <property type="entry name" value="Znf_C2H2_sf"/>
</dbReference>
<evidence type="ECO:0000256" key="6">
    <source>
        <dbReference type="ARBA" id="ARBA00022833"/>
    </source>
</evidence>
<evidence type="ECO:0000256" key="3">
    <source>
        <dbReference type="ARBA" id="ARBA00022723"/>
    </source>
</evidence>
<dbReference type="InterPro" id="IPR050717">
    <property type="entry name" value="C2H2-ZF_Transcription_Reg"/>
</dbReference>
<dbReference type="FunFam" id="3.30.160.60:FF:001397">
    <property type="entry name" value="Datilografo, isoform A"/>
    <property type="match status" value="1"/>
</dbReference>
<feature type="domain" description="C2H2-type" evidence="12">
    <location>
        <begin position="215"/>
        <end position="242"/>
    </location>
</feature>
<evidence type="ECO:0000259" key="12">
    <source>
        <dbReference type="PROSITE" id="PS50157"/>
    </source>
</evidence>
<accession>A0A8D0HL44</accession>
<dbReference type="InterPro" id="IPR013087">
    <property type="entry name" value="Znf_C2H2_type"/>
</dbReference>
<dbReference type="GO" id="GO:0000981">
    <property type="term" value="F:DNA-binding transcription factor activity, RNA polymerase II-specific"/>
    <property type="evidence" value="ECO:0007669"/>
    <property type="project" value="TreeGrafter"/>
</dbReference>
<keyword evidence="4" id="KW-0677">Repeat</keyword>
<protein>
    <recommendedName>
        <fullName evidence="12">C2H2-type domain-containing protein</fullName>
    </recommendedName>
</protein>
<dbReference type="SUPFAM" id="SSF57667">
    <property type="entry name" value="beta-beta-alpha zinc fingers"/>
    <property type="match status" value="3"/>
</dbReference>
<evidence type="ECO:0000313" key="14">
    <source>
        <dbReference type="Proteomes" id="UP000694392"/>
    </source>
</evidence>
<feature type="compositionally biased region" description="Basic residues" evidence="11">
    <location>
        <begin position="77"/>
        <end position="87"/>
    </location>
</feature>
<dbReference type="FunFam" id="3.30.160.60:FF:000933">
    <property type="entry name" value="zinc finger protein 771"/>
    <property type="match status" value="1"/>
</dbReference>
<proteinExistence type="inferred from homology"/>
<keyword evidence="5 10" id="KW-0863">Zinc-finger</keyword>
<evidence type="ECO:0000256" key="1">
    <source>
        <dbReference type="ARBA" id="ARBA00004123"/>
    </source>
</evidence>
<keyword evidence="6" id="KW-0862">Zinc</keyword>
<keyword evidence="7" id="KW-0805">Transcription regulation</keyword>
<dbReference type="OMA" id="ACAKRFK"/>
<evidence type="ECO:0000256" key="8">
    <source>
        <dbReference type="ARBA" id="ARBA00023163"/>
    </source>
</evidence>
<comment type="similarity">
    <text evidence="2">Belongs to the krueppel C2H2-type zinc-finger protein family.</text>
</comment>
<keyword evidence="3" id="KW-0479">Metal-binding</keyword>
<evidence type="ECO:0000256" key="2">
    <source>
        <dbReference type="ARBA" id="ARBA00006991"/>
    </source>
</evidence>
<organism evidence="13 14">
    <name type="scientific">Sphenodon punctatus</name>
    <name type="common">Tuatara</name>
    <name type="synonym">Hatteria punctata</name>
    <dbReference type="NCBI Taxonomy" id="8508"/>
    <lineage>
        <taxon>Eukaryota</taxon>
        <taxon>Metazoa</taxon>
        <taxon>Chordata</taxon>
        <taxon>Craniata</taxon>
        <taxon>Vertebrata</taxon>
        <taxon>Euteleostomi</taxon>
        <taxon>Lepidosauria</taxon>
        <taxon>Sphenodontia</taxon>
        <taxon>Sphenodontidae</taxon>
        <taxon>Sphenodon</taxon>
    </lineage>
</organism>
<evidence type="ECO:0000256" key="9">
    <source>
        <dbReference type="ARBA" id="ARBA00023242"/>
    </source>
</evidence>
<dbReference type="GO" id="GO:0000977">
    <property type="term" value="F:RNA polymerase II transcription regulatory region sequence-specific DNA binding"/>
    <property type="evidence" value="ECO:0007669"/>
    <property type="project" value="TreeGrafter"/>
</dbReference>
<reference evidence="13" key="2">
    <citation type="submission" date="2025-09" db="UniProtKB">
        <authorList>
            <consortium name="Ensembl"/>
        </authorList>
    </citation>
    <scope>IDENTIFICATION</scope>
</reference>
<evidence type="ECO:0000256" key="10">
    <source>
        <dbReference type="PROSITE-ProRule" id="PRU00042"/>
    </source>
</evidence>
<keyword evidence="14" id="KW-1185">Reference proteome</keyword>